<name>A0ABS5PQF6_9FIRM</name>
<dbReference type="InterPro" id="IPR053959">
    <property type="entry name" value="YvlB/LiaX_N"/>
</dbReference>
<dbReference type="InterPro" id="IPR025164">
    <property type="entry name" value="Toastrack_DUF4097"/>
</dbReference>
<proteinExistence type="predicted"/>
<keyword evidence="4" id="KW-1185">Reference proteome</keyword>
<dbReference type="RefSeq" id="WP_213237157.1">
    <property type="nucleotide sequence ID" value="NZ_JAHBCL010000018.1"/>
</dbReference>
<protein>
    <submittedName>
        <fullName evidence="3">DUF4097 family beta strand repeat protein</fullName>
    </submittedName>
</protein>
<dbReference type="Pfam" id="PF13349">
    <property type="entry name" value="DUF4097"/>
    <property type="match status" value="1"/>
</dbReference>
<dbReference type="Proteomes" id="UP000746471">
    <property type="component" value="Unassembled WGS sequence"/>
</dbReference>
<sequence>MGNKLEILKMIEAGNLSAEEALSMIEAVDQAERIEQYEISDIKVTAETITGSDTSSYKDFDIALIASRLNVEKSNVDDVTIEIMDSQTRELVPKPEWLVFKEEGSRISIQEHRPQSLNDLIDFVRNSAQILKQTLFINIKLPMHTVVDHADISSVSGNLSMIGLKGLDLNLKSVSGNIHLMQVKSSKIGAKTTSGTVIIEDVKCANGSYGSTSGKVKVNGEHSRIKLKNVSGGIQYDDSGDVKEVVGNSVSGKIEVRVKAPERYNLKLDSISGSIDTSGFAVVEKESTGRKHVSITDRSTTYEITLGIVSGKIILDSVV</sequence>
<feature type="domain" description="YvlB/LiaX N-terminal" evidence="2">
    <location>
        <begin position="4"/>
        <end position="30"/>
    </location>
</feature>
<evidence type="ECO:0000259" key="1">
    <source>
        <dbReference type="Pfam" id="PF13349"/>
    </source>
</evidence>
<organism evidence="3 4">
    <name type="scientific">Fusibacter paucivorans</name>
    <dbReference type="NCBI Taxonomy" id="76009"/>
    <lineage>
        <taxon>Bacteria</taxon>
        <taxon>Bacillati</taxon>
        <taxon>Bacillota</taxon>
        <taxon>Clostridia</taxon>
        <taxon>Eubacteriales</taxon>
        <taxon>Eubacteriales Family XII. Incertae Sedis</taxon>
        <taxon>Fusibacter</taxon>
    </lineage>
</organism>
<gene>
    <name evidence="3" type="ORF">KHM83_11455</name>
</gene>
<feature type="domain" description="DUF4097" evidence="1">
    <location>
        <begin position="62"/>
        <end position="313"/>
    </location>
</feature>
<reference evidence="3 4" key="1">
    <citation type="submission" date="2021-05" db="EMBL/GenBank/DDBJ databases">
        <title>Fusibacter ferrireducens sp. nov., an anaerobic, sulfur- and Fe-reducing bacterium isolated from the mangrove sediment.</title>
        <authorList>
            <person name="Qiu D."/>
        </authorList>
    </citation>
    <scope>NUCLEOTIDE SEQUENCE [LARGE SCALE GENOMIC DNA]</scope>
    <source>
        <strain evidence="3 4">DSM 12116</strain>
    </source>
</reference>
<dbReference type="EMBL" id="JAHBCL010000018">
    <property type="protein sequence ID" value="MBS7527298.1"/>
    <property type="molecule type" value="Genomic_DNA"/>
</dbReference>
<evidence type="ECO:0000313" key="3">
    <source>
        <dbReference type="EMBL" id="MBS7527298.1"/>
    </source>
</evidence>
<dbReference type="Pfam" id="PF22746">
    <property type="entry name" value="SHOCT-like_DUF2089-C"/>
    <property type="match status" value="1"/>
</dbReference>
<evidence type="ECO:0000259" key="2">
    <source>
        <dbReference type="Pfam" id="PF22746"/>
    </source>
</evidence>
<evidence type="ECO:0000313" key="4">
    <source>
        <dbReference type="Proteomes" id="UP000746471"/>
    </source>
</evidence>
<comment type="caution">
    <text evidence="3">The sequence shown here is derived from an EMBL/GenBank/DDBJ whole genome shotgun (WGS) entry which is preliminary data.</text>
</comment>
<accession>A0ABS5PQF6</accession>